<dbReference type="EMBL" id="BGZK01000845">
    <property type="protein sequence ID" value="GBP62636.1"/>
    <property type="molecule type" value="Genomic_DNA"/>
</dbReference>
<dbReference type="Gene3D" id="1.20.1070.10">
    <property type="entry name" value="Rhodopsin 7-helix transmembrane proteins"/>
    <property type="match status" value="1"/>
</dbReference>
<comment type="caution">
    <text evidence="2">The sequence shown here is derived from an EMBL/GenBank/DDBJ whole genome shotgun (WGS) entry which is preliminary data.</text>
</comment>
<name>A0A4C1XFJ0_EUMVA</name>
<dbReference type="InterPro" id="IPR052808">
    <property type="entry name" value="GPCR_Mth-like"/>
</dbReference>
<dbReference type="OrthoDB" id="7490095at2759"/>
<evidence type="ECO:0000313" key="3">
    <source>
        <dbReference type="Proteomes" id="UP000299102"/>
    </source>
</evidence>
<evidence type="ECO:0000313" key="2">
    <source>
        <dbReference type="EMBL" id="GBP62636.1"/>
    </source>
</evidence>
<protein>
    <submittedName>
        <fullName evidence="2">Uncharacterized protein</fullName>
    </submittedName>
</protein>
<keyword evidence="3" id="KW-1185">Reference proteome</keyword>
<dbReference type="PANTHER" id="PTHR46953:SF1">
    <property type="entry name" value="G-PROTEIN COUPLED RECEPTOR MTH-LIKE 1-RELATED"/>
    <property type="match status" value="1"/>
</dbReference>
<dbReference type="PANTHER" id="PTHR46953">
    <property type="entry name" value="G-PROTEIN COUPLED RECEPTOR MTH-LIKE 1-RELATED"/>
    <property type="match status" value="1"/>
</dbReference>
<organism evidence="2 3">
    <name type="scientific">Eumeta variegata</name>
    <name type="common">Bagworm moth</name>
    <name type="synonym">Eumeta japonica</name>
    <dbReference type="NCBI Taxonomy" id="151549"/>
    <lineage>
        <taxon>Eukaryota</taxon>
        <taxon>Metazoa</taxon>
        <taxon>Ecdysozoa</taxon>
        <taxon>Arthropoda</taxon>
        <taxon>Hexapoda</taxon>
        <taxon>Insecta</taxon>
        <taxon>Pterygota</taxon>
        <taxon>Neoptera</taxon>
        <taxon>Endopterygota</taxon>
        <taxon>Lepidoptera</taxon>
        <taxon>Glossata</taxon>
        <taxon>Ditrysia</taxon>
        <taxon>Tineoidea</taxon>
        <taxon>Psychidae</taxon>
        <taxon>Oiketicinae</taxon>
        <taxon>Eumeta</taxon>
    </lineage>
</organism>
<feature type="region of interest" description="Disordered" evidence="1">
    <location>
        <begin position="1"/>
        <end position="20"/>
    </location>
</feature>
<reference evidence="2 3" key="1">
    <citation type="journal article" date="2019" name="Commun. Biol.">
        <title>The bagworm genome reveals a unique fibroin gene that provides high tensile strength.</title>
        <authorList>
            <person name="Kono N."/>
            <person name="Nakamura H."/>
            <person name="Ohtoshi R."/>
            <person name="Tomita M."/>
            <person name="Numata K."/>
            <person name="Arakawa K."/>
        </authorList>
    </citation>
    <scope>NUCLEOTIDE SEQUENCE [LARGE SCALE GENOMIC DNA]</scope>
</reference>
<evidence type="ECO:0000256" key="1">
    <source>
        <dbReference type="SAM" id="MobiDB-lite"/>
    </source>
</evidence>
<dbReference type="AlphaFoldDB" id="A0A4C1XFJ0"/>
<gene>
    <name evidence="2" type="ORF">EVAR_46475_1</name>
</gene>
<dbReference type="Proteomes" id="UP000299102">
    <property type="component" value="Unassembled WGS sequence"/>
</dbReference>
<proteinExistence type="predicted"/>
<accession>A0A4C1XFJ0</accession>
<sequence>MPASSVISRRSLSPHYRRRRPQRYARCGPSSRLRRPQTLGIRVQVPSCSDGKYALSQYFLTEYAEVAQYNSSVSSTAEYCLETFDYTFCGESLRTDAVLCFYKPTKKNFYLSFIVIGPRIIIRVKTIEPLYASLTATANLKLIYNDSALHIFMYDASTLLLYAAHAIQSLRRHDFSSTLAGKYQRDALTLSCVFMALTLLVYGALPELQNLHGKTLISHVSAMLLGYACLARVNLQFVPDPKLCAVLGKFSMTLEPLHNRSQLEIVKPADPTSQDVIIFLIL</sequence>